<accession>A0A8H4N8X9</accession>
<comment type="caution">
    <text evidence="2">The sequence shown here is derived from an EMBL/GenBank/DDBJ whole genome shotgun (WGS) entry which is preliminary data.</text>
</comment>
<feature type="signal peptide" evidence="1">
    <location>
        <begin position="1"/>
        <end position="20"/>
    </location>
</feature>
<organism evidence="2 3">
    <name type="scientific">Botryosphaeria dothidea</name>
    <dbReference type="NCBI Taxonomy" id="55169"/>
    <lineage>
        <taxon>Eukaryota</taxon>
        <taxon>Fungi</taxon>
        <taxon>Dikarya</taxon>
        <taxon>Ascomycota</taxon>
        <taxon>Pezizomycotina</taxon>
        <taxon>Dothideomycetes</taxon>
        <taxon>Dothideomycetes incertae sedis</taxon>
        <taxon>Botryosphaeriales</taxon>
        <taxon>Botryosphaeriaceae</taxon>
        <taxon>Botryosphaeria</taxon>
    </lineage>
</organism>
<evidence type="ECO:0000313" key="2">
    <source>
        <dbReference type="EMBL" id="KAF4313540.1"/>
    </source>
</evidence>
<feature type="chain" id="PRO_5034079381" description="Glycosyltransferase family 25 protein" evidence="1">
    <location>
        <begin position="21"/>
        <end position="376"/>
    </location>
</feature>
<evidence type="ECO:0008006" key="4">
    <source>
        <dbReference type="Google" id="ProtNLM"/>
    </source>
</evidence>
<dbReference type="OrthoDB" id="47375at2759"/>
<protein>
    <recommendedName>
        <fullName evidence="4">Glycosyltransferase family 25 protein</fullName>
    </recommendedName>
</protein>
<sequence length="376" mass="42133">MEPRFQRLVAVLIFLAVTLSLWIHSPSLDHANEASAQPSAPKPFTTGLNYTRLHPANSTLGFGAVLAVSREHSPRQEALFFASNLTGVDISVPHQPQWSEDDLNALKADSGSRITRGSALAWLGHLNALRWFLDSGLNTALILEDDVDWDIHLRTIQVPLASENMRSLLASDRSYWSDLSKWEILYLGHCGDFFDADKFDDLQHRVYQDDTLLPHRRMHSHTKDFLDKLGLEEGQRIIHRSKWPLCTFGYAVTRASAHRILNDLAAKETEGGCEAFDVRILEACRDLDYQCYSANPELFHHISAPSEIADVNEGIDSTGRLQSQKSVGGTTNIACGARSESFFTKDPATLKYLQKEVGEKGHCLMDPMEQDSDKPF</sequence>
<dbReference type="EMBL" id="WWBZ02000001">
    <property type="protein sequence ID" value="KAF4313540.1"/>
    <property type="molecule type" value="Genomic_DNA"/>
</dbReference>
<evidence type="ECO:0000313" key="3">
    <source>
        <dbReference type="Proteomes" id="UP000572817"/>
    </source>
</evidence>
<proteinExistence type="predicted"/>
<dbReference type="Proteomes" id="UP000572817">
    <property type="component" value="Unassembled WGS sequence"/>
</dbReference>
<dbReference type="AlphaFoldDB" id="A0A8H4N8X9"/>
<gene>
    <name evidence="2" type="ORF">GTA08_BOTSDO01405</name>
</gene>
<name>A0A8H4N8X9_9PEZI</name>
<evidence type="ECO:0000256" key="1">
    <source>
        <dbReference type="SAM" id="SignalP"/>
    </source>
</evidence>
<keyword evidence="3" id="KW-1185">Reference proteome</keyword>
<reference evidence="2" key="1">
    <citation type="submission" date="2020-04" db="EMBL/GenBank/DDBJ databases">
        <title>Genome Assembly and Annotation of Botryosphaeria dothidea sdau 11-99, a Latent Pathogen of Apple Fruit Ring Rot in China.</title>
        <authorList>
            <person name="Yu C."/>
            <person name="Diao Y."/>
            <person name="Lu Q."/>
            <person name="Zhao J."/>
            <person name="Cui S."/>
            <person name="Peng C."/>
            <person name="He B."/>
            <person name="Liu H."/>
        </authorList>
    </citation>
    <scope>NUCLEOTIDE SEQUENCE [LARGE SCALE GENOMIC DNA]</scope>
    <source>
        <strain evidence="2">Sdau11-99</strain>
    </source>
</reference>
<keyword evidence="1" id="KW-0732">Signal</keyword>